<dbReference type="EMBL" id="JAWDGP010003841">
    <property type="protein sequence ID" value="KAK3770468.1"/>
    <property type="molecule type" value="Genomic_DNA"/>
</dbReference>
<accession>A0AAE0ZJ87</accession>
<organism evidence="1 2">
    <name type="scientific">Elysia crispata</name>
    <name type="common">lettuce slug</name>
    <dbReference type="NCBI Taxonomy" id="231223"/>
    <lineage>
        <taxon>Eukaryota</taxon>
        <taxon>Metazoa</taxon>
        <taxon>Spiralia</taxon>
        <taxon>Lophotrochozoa</taxon>
        <taxon>Mollusca</taxon>
        <taxon>Gastropoda</taxon>
        <taxon>Heterobranchia</taxon>
        <taxon>Euthyneura</taxon>
        <taxon>Panpulmonata</taxon>
        <taxon>Sacoglossa</taxon>
        <taxon>Placobranchoidea</taxon>
        <taxon>Plakobranchidae</taxon>
        <taxon>Elysia</taxon>
    </lineage>
</organism>
<proteinExistence type="predicted"/>
<reference evidence="1" key="1">
    <citation type="journal article" date="2023" name="G3 (Bethesda)">
        <title>A reference genome for the long-term kleptoplast-retaining sea slug Elysia crispata morphotype clarki.</title>
        <authorList>
            <person name="Eastman K.E."/>
            <person name="Pendleton A.L."/>
            <person name="Shaikh M.A."/>
            <person name="Suttiyut T."/>
            <person name="Ogas R."/>
            <person name="Tomko P."/>
            <person name="Gavelis G."/>
            <person name="Widhalm J.R."/>
            <person name="Wisecaver J.H."/>
        </authorList>
    </citation>
    <scope>NUCLEOTIDE SEQUENCE</scope>
    <source>
        <strain evidence="1">ECLA1</strain>
    </source>
</reference>
<name>A0AAE0ZJ87_9GAST</name>
<dbReference type="Proteomes" id="UP001283361">
    <property type="component" value="Unassembled WGS sequence"/>
</dbReference>
<protein>
    <submittedName>
        <fullName evidence="1">Uncharacterized protein</fullName>
    </submittedName>
</protein>
<evidence type="ECO:0000313" key="2">
    <source>
        <dbReference type="Proteomes" id="UP001283361"/>
    </source>
</evidence>
<sequence>MHGYIRCEIINIFSHYNLIFHPFAPPPVLHSENFESRINSSLLLDIITNGTTVPQPGNSTLRLMVPLSHSQETRHYD</sequence>
<gene>
    <name evidence="1" type="ORF">RRG08_027951</name>
</gene>
<keyword evidence="2" id="KW-1185">Reference proteome</keyword>
<comment type="caution">
    <text evidence="1">The sequence shown here is derived from an EMBL/GenBank/DDBJ whole genome shotgun (WGS) entry which is preliminary data.</text>
</comment>
<evidence type="ECO:0000313" key="1">
    <source>
        <dbReference type="EMBL" id="KAK3770468.1"/>
    </source>
</evidence>
<dbReference type="AlphaFoldDB" id="A0AAE0ZJ87"/>